<proteinExistence type="inferred from homology"/>
<evidence type="ECO:0000256" key="7">
    <source>
        <dbReference type="ARBA" id="ARBA00023136"/>
    </source>
</evidence>
<dbReference type="PANTHER" id="PTHR21716:SF53">
    <property type="entry name" value="PERMEASE PERM-RELATED"/>
    <property type="match status" value="1"/>
</dbReference>
<feature type="transmembrane region" description="Helical" evidence="8">
    <location>
        <begin position="340"/>
        <end position="360"/>
    </location>
</feature>
<gene>
    <name evidence="9" type="ORF">FD01_GL002527</name>
</gene>
<evidence type="ECO:0000256" key="1">
    <source>
        <dbReference type="ARBA" id="ARBA00004651"/>
    </source>
</evidence>
<feature type="transmembrane region" description="Helical" evidence="8">
    <location>
        <begin position="314"/>
        <end position="334"/>
    </location>
</feature>
<dbReference type="PATRIC" id="fig|1423769.4.peg.2729"/>
<protein>
    <submittedName>
        <fullName evidence="9">Permease</fullName>
    </submittedName>
</protein>
<reference evidence="9 10" key="1">
    <citation type="journal article" date="2015" name="Genome Announc.">
        <title>Expanding the biotechnology potential of lactobacilli through comparative genomics of 213 strains and associated genera.</title>
        <authorList>
            <person name="Sun Z."/>
            <person name="Harris H.M."/>
            <person name="McCann A."/>
            <person name="Guo C."/>
            <person name="Argimon S."/>
            <person name="Zhang W."/>
            <person name="Yang X."/>
            <person name="Jeffery I.B."/>
            <person name="Cooney J.C."/>
            <person name="Kagawa T.F."/>
            <person name="Liu W."/>
            <person name="Song Y."/>
            <person name="Salvetti E."/>
            <person name="Wrobel A."/>
            <person name="Rasinkangas P."/>
            <person name="Parkhill J."/>
            <person name="Rea M.C."/>
            <person name="O'Sullivan O."/>
            <person name="Ritari J."/>
            <person name="Douillard F.P."/>
            <person name="Paul Ross R."/>
            <person name="Yang R."/>
            <person name="Briner A.E."/>
            <person name="Felis G.E."/>
            <person name="de Vos W.M."/>
            <person name="Barrangou R."/>
            <person name="Klaenhammer T.R."/>
            <person name="Caufield P.W."/>
            <person name="Cui Y."/>
            <person name="Zhang H."/>
            <person name="O'Toole P.W."/>
        </authorList>
    </citation>
    <scope>NUCLEOTIDE SEQUENCE [LARGE SCALE GENOMIC DNA]</scope>
    <source>
        <strain evidence="9 10">DSM 13343</strain>
    </source>
</reference>
<feature type="transmembrane region" description="Helical" evidence="8">
    <location>
        <begin position="38"/>
        <end position="59"/>
    </location>
</feature>
<name>A0A0R1Q4Z6_9LACO</name>
<evidence type="ECO:0000256" key="2">
    <source>
        <dbReference type="ARBA" id="ARBA00009773"/>
    </source>
</evidence>
<feature type="transmembrane region" description="Helical" evidence="8">
    <location>
        <begin position="282"/>
        <end position="305"/>
    </location>
</feature>
<dbReference type="GO" id="GO:0005886">
    <property type="term" value="C:plasma membrane"/>
    <property type="evidence" value="ECO:0007669"/>
    <property type="project" value="UniProtKB-SubCell"/>
</dbReference>
<evidence type="ECO:0000313" key="10">
    <source>
        <dbReference type="Proteomes" id="UP000051790"/>
    </source>
</evidence>
<keyword evidence="6 8" id="KW-1133">Transmembrane helix</keyword>
<feature type="transmembrane region" description="Helical" evidence="8">
    <location>
        <begin position="170"/>
        <end position="192"/>
    </location>
</feature>
<dbReference type="GO" id="GO:0055085">
    <property type="term" value="P:transmembrane transport"/>
    <property type="evidence" value="ECO:0007669"/>
    <property type="project" value="TreeGrafter"/>
</dbReference>
<evidence type="ECO:0000256" key="3">
    <source>
        <dbReference type="ARBA" id="ARBA00022448"/>
    </source>
</evidence>
<dbReference type="PANTHER" id="PTHR21716">
    <property type="entry name" value="TRANSMEMBRANE PROTEIN"/>
    <property type="match status" value="1"/>
</dbReference>
<dbReference type="EMBL" id="AZEU01000295">
    <property type="protein sequence ID" value="KRL39422.1"/>
    <property type="molecule type" value="Genomic_DNA"/>
</dbReference>
<sequence length="371" mass="39891">MSINRKQAIRIAVIGALFLIGLIYPAQLFGALTDLLAIAKPLILGAAFAYVLNLVCVRIEKRLWPRATTRLAVGFRRPLALLSSVIVVAVLIGFVMWLVIPQFITALTNFFTSLPHTINLINEWLAKSQQANALTKQLAAAKIDWSDLQQKALKFLTSGITGIFSCSVSIFTNLAGGIFSFILAFAFALYLVGGKERIGSHLNRVLNAFVPAKPLAYTRYVLRVADDMFSHFIVGQVTEATIVGTMSVIGMSIFRFPNAISIGVLVGMTTLIPMFGAFMGGAIGFVLIAVANPMQGLAFVVYLVIQQQLEGNLIYPRVVGGSIGLPGILVLVAITIGSGLAGILGILIGVPLTATIYRLVKNATLQKEQQV</sequence>
<evidence type="ECO:0000256" key="4">
    <source>
        <dbReference type="ARBA" id="ARBA00022475"/>
    </source>
</evidence>
<keyword evidence="4" id="KW-1003">Cell membrane</keyword>
<evidence type="ECO:0000256" key="5">
    <source>
        <dbReference type="ARBA" id="ARBA00022692"/>
    </source>
</evidence>
<evidence type="ECO:0000256" key="8">
    <source>
        <dbReference type="SAM" id="Phobius"/>
    </source>
</evidence>
<feature type="transmembrane region" description="Helical" evidence="8">
    <location>
        <begin position="79"/>
        <end position="100"/>
    </location>
</feature>
<accession>A0A0R1Q4Z6</accession>
<dbReference type="OrthoDB" id="9793390at2"/>
<keyword evidence="10" id="KW-1185">Reference proteome</keyword>
<organism evidence="9 10">
    <name type="scientific">Lacticaseibacillus manihotivorans DSM 13343 = JCM 12514</name>
    <dbReference type="NCBI Taxonomy" id="1423769"/>
    <lineage>
        <taxon>Bacteria</taxon>
        <taxon>Bacillati</taxon>
        <taxon>Bacillota</taxon>
        <taxon>Bacilli</taxon>
        <taxon>Lactobacillales</taxon>
        <taxon>Lactobacillaceae</taxon>
        <taxon>Lacticaseibacillus</taxon>
    </lineage>
</organism>
<dbReference type="Proteomes" id="UP000051790">
    <property type="component" value="Unassembled WGS sequence"/>
</dbReference>
<dbReference type="AlphaFoldDB" id="A0A0R1Q4Z6"/>
<dbReference type="InterPro" id="IPR002549">
    <property type="entry name" value="AI-2E-like"/>
</dbReference>
<comment type="subcellular location">
    <subcellularLocation>
        <location evidence="1">Cell membrane</location>
        <topology evidence="1">Multi-pass membrane protein</topology>
    </subcellularLocation>
</comment>
<comment type="caution">
    <text evidence="9">The sequence shown here is derived from an EMBL/GenBank/DDBJ whole genome shotgun (WGS) entry which is preliminary data.</text>
</comment>
<evidence type="ECO:0000256" key="6">
    <source>
        <dbReference type="ARBA" id="ARBA00022989"/>
    </source>
</evidence>
<comment type="similarity">
    <text evidence="2">Belongs to the autoinducer-2 exporter (AI-2E) (TC 2.A.86) family.</text>
</comment>
<keyword evidence="5 8" id="KW-0812">Transmembrane</keyword>
<feature type="transmembrane region" description="Helical" evidence="8">
    <location>
        <begin position="12"/>
        <end position="32"/>
    </location>
</feature>
<dbReference type="RefSeq" id="WP_056964970.1">
    <property type="nucleotide sequence ID" value="NZ_AZEU01000295.1"/>
</dbReference>
<keyword evidence="7 8" id="KW-0472">Membrane</keyword>
<dbReference type="Pfam" id="PF01594">
    <property type="entry name" value="AI-2E_transport"/>
    <property type="match status" value="1"/>
</dbReference>
<evidence type="ECO:0000313" key="9">
    <source>
        <dbReference type="EMBL" id="KRL39422.1"/>
    </source>
</evidence>
<feature type="transmembrane region" description="Helical" evidence="8">
    <location>
        <begin position="256"/>
        <end position="276"/>
    </location>
</feature>
<keyword evidence="3" id="KW-0813">Transport</keyword>